<keyword evidence="1" id="KW-0732">Signal</keyword>
<protein>
    <submittedName>
        <fullName evidence="2">Uncharacterized protein</fullName>
    </submittedName>
</protein>
<sequence length="87" mass="9441">MFNKLRILGSQLLGLCLLQFTDASCGFGAHDSTSPVTANLKKRKKIRVGLDSFHKLGESHLDGIHIVGDDDQLGLLALNQRGDSVHT</sequence>
<dbReference type="Proteomes" id="UP000694680">
    <property type="component" value="Chromosome 12"/>
</dbReference>
<dbReference type="Ensembl" id="ENSGWIT00000024498.1">
    <property type="protein sequence ID" value="ENSGWIP00000022358.1"/>
    <property type="gene ID" value="ENSGWIG00000011984.1"/>
</dbReference>
<reference evidence="2" key="1">
    <citation type="submission" date="2020-06" db="EMBL/GenBank/DDBJ databases">
        <authorList>
            <consortium name="Wellcome Sanger Institute Data Sharing"/>
        </authorList>
    </citation>
    <scope>NUCLEOTIDE SEQUENCE [LARGE SCALE GENOMIC DNA]</scope>
</reference>
<evidence type="ECO:0000313" key="2">
    <source>
        <dbReference type="Ensembl" id="ENSGWIP00000022358.1"/>
    </source>
</evidence>
<feature type="signal peptide" evidence="1">
    <location>
        <begin position="1"/>
        <end position="23"/>
    </location>
</feature>
<reference evidence="2" key="3">
    <citation type="submission" date="2025-09" db="UniProtKB">
        <authorList>
            <consortium name="Ensembl"/>
        </authorList>
    </citation>
    <scope>IDENTIFICATION</scope>
</reference>
<accession>A0A8C5EL31</accession>
<reference evidence="2" key="2">
    <citation type="submission" date="2025-08" db="UniProtKB">
        <authorList>
            <consortium name="Ensembl"/>
        </authorList>
    </citation>
    <scope>IDENTIFICATION</scope>
</reference>
<evidence type="ECO:0000313" key="3">
    <source>
        <dbReference type="Proteomes" id="UP000694680"/>
    </source>
</evidence>
<name>A0A8C5EL31_GOUWI</name>
<evidence type="ECO:0000256" key="1">
    <source>
        <dbReference type="SAM" id="SignalP"/>
    </source>
</evidence>
<keyword evidence="3" id="KW-1185">Reference proteome</keyword>
<organism evidence="2 3">
    <name type="scientific">Gouania willdenowi</name>
    <name type="common">Blunt-snouted clingfish</name>
    <name type="synonym">Lepadogaster willdenowi</name>
    <dbReference type="NCBI Taxonomy" id="441366"/>
    <lineage>
        <taxon>Eukaryota</taxon>
        <taxon>Metazoa</taxon>
        <taxon>Chordata</taxon>
        <taxon>Craniata</taxon>
        <taxon>Vertebrata</taxon>
        <taxon>Euteleostomi</taxon>
        <taxon>Actinopterygii</taxon>
        <taxon>Neopterygii</taxon>
        <taxon>Teleostei</taxon>
        <taxon>Neoteleostei</taxon>
        <taxon>Acanthomorphata</taxon>
        <taxon>Ovalentaria</taxon>
        <taxon>Blenniimorphae</taxon>
        <taxon>Blenniiformes</taxon>
        <taxon>Gobiesocoidei</taxon>
        <taxon>Gobiesocidae</taxon>
        <taxon>Gobiesocinae</taxon>
        <taxon>Gouania</taxon>
    </lineage>
</organism>
<feature type="chain" id="PRO_5033990580" evidence="1">
    <location>
        <begin position="24"/>
        <end position="87"/>
    </location>
</feature>
<dbReference type="AlphaFoldDB" id="A0A8C5EL31"/>
<proteinExistence type="predicted"/>